<dbReference type="SUPFAM" id="SSF56112">
    <property type="entry name" value="Protein kinase-like (PK-like)"/>
    <property type="match status" value="1"/>
</dbReference>
<dbReference type="EC" id="2.7.1.172" evidence="1"/>
<keyword evidence="4" id="KW-0808">Transferase</keyword>
<evidence type="ECO:0000256" key="1">
    <source>
        <dbReference type="ARBA" id="ARBA00011961"/>
    </source>
</evidence>
<dbReference type="InterPro" id="IPR016477">
    <property type="entry name" value="Fructo-/Ketosamine-3-kinase"/>
</dbReference>
<dbReference type="AlphaFoldDB" id="A0AA40D8I5"/>
<protein>
    <recommendedName>
        <fullName evidence="1">protein-ribulosamine 3-kinase</fullName>
        <ecNumber evidence="1">2.7.1.172</ecNumber>
    </recommendedName>
</protein>
<comment type="caution">
    <text evidence="4">The sequence shown here is derived from an EMBL/GenBank/DDBJ whole genome shotgun (WGS) entry which is preliminary data.</text>
</comment>
<dbReference type="EMBL" id="JAULSY010000079">
    <property type="protein sequence ID" value="KAK0666953.1"/>
    <property type="molecule type" value="Genomic_DNA"/>
</dbReference>
<sequence length="386" mass="43275">MLLVCLVLFKFSTLTHNVDRMANSAELNRHVGIEAPSGPVPKPHLGEPFGPGLDPSARCEIERVLPIKGSKLVEARHYGRSLWGQTAKITAQLPNGSLRDYFLKTASAGSLGVTAKRMIIAEISGLNAIRSVSPTFVPEAHGWGSYHDPTTKSTSYFLLASFHEIGLQPPAPHAFVAQLAHLHKTSASPTGKFGFHEPPCHATTPYDVIKWQSSWSALFRDILAYTVFLSQRQNEGHGSYEEFERISDLILEKVIPRLLCPLEGKIKPCLIHGDLWDENSATDAVTGKPFVFDPMAFYAHNEYEIGNWRAARHRLSRKEYVDEYKRCFPPDEPVEEWDDRNLLYSLRYDLSASVLIPGSNLRSVVRDNMWTLCNKYFPEDLTAIAA</sequence>
<dbReference type="PANTHER" id="PTHR12149">
    <property type="entry name" value="FRUCTOSAMINE 3 KINASE-RELATED PROTEIN"/>
    <property type="match status" value="1"/>
</dbReference>
<dbReference type="PANTHER" id="PTHR12149:SF8">
    <property type="entry name" value="PROTEIN-RIBULOSAMINE 3-KINASE"/>
    <property type="match status" value="1"/>
</dbReference>
<keyword evidence="5" id="KW-1185">Reference proteome</keyword>
<dbReference type="InterPro" id="IPR011009">
    <property type="entry name" value="Kinase-like_dom_sf"/>
</dbReference>
<gene>
    <name evidence="4" type="ORF">QBC41DRAFT_229393</name>
</gene>
<dbReference type="Gene3D" id="3.90.1200.10">
    <property type="match status" value="1"/>
</dbReference>
<feature type="chain" id="PRO_5041300735" description="protein-ribulosamine 3-kinase" evidence="3">
    <location>
        <begin position="18"/>
        <end position="386"/>
    </location>
</feature>
<organism evidence="4 5">
    <name type="scientific">Cercophora samala</name>
    <dbReference type="NCBI Taxonomy" id="330535"/>
    <lineage>
        <taxon>Eukaryota</taxon>
        <taxon>Fungi</taxon>
        <taxon>Dikarya</taxon>
        <taxon>Ascomycota</taxon>
        <taxon>Pezizomycotina</taxon>
        <taxon>Sordariomycetes</taxon>
        <taxon>Sordariomycetidae</taxon>
        <taxon>Sordariales</taxon>
        <taxon>Lasiosphaeriaceae</taxon>
        <taxon>Cercophora</taxon>
    </lineage>
</organism>
<dbReference type="GO" id="GO:0102193">
    <property type="term" value="F:protein-ribulosamine 3-kinase activity"/>
    <property type="evidence" value="ECO:0007669"/>
    <property type="project" value="UniProtKB-EC"/>
</dbReference>
<accession>A0AA40D8I5</accession>
<evidence type="ECO:0000256" key="2">
    <source>
        <dbReference type="ARBA" id="ARBA00048655"/>
    </source>
</evidence>
<comment type="catalytic activity">
    <reaction evidence="2">
        <text>N(6)-D-ribulosyl-L-lysyl-[protein] + ATP = N(6)-(3-O-phospho-D-ribulosyl)-L-lysyl-[protein] + ADP + H(+)</text>
        <dbReference type="Rhea" id="RHEA:48432"/>
        <dbReference type="Rhea" id="RHEA-COMP:12103"/>
        <dbReference type="Rhea" id="RHEA-COMP:12104"/>
        <dbReference type="ChEBI" id="CHEBI:15378"/>
        <dbReference type="ChEBI" id="CHEBI:30616"/>
        <dbReference type="ChEBI" id="CHEBI:90418"/>
        <dbReference type="ChEBI" id="CHEBI:90420"/>
        <dbReference type="ChEBI" id="CHEBI:456216"/>
        <dbReference type="EC" id="2.7.1.172"/>
    </reaction>
    <physiologicalReaction direction="left-to-right" evidence="2">
        <dbReference type="Rhea" id="RHEA:48433"/>
    </physiologicalReaction>
</comment>
<keyword evidence="3" id="KW-0732">Signal</keyword>
<feature type="signal peptide" evidence="3">
    <location>
        <begin position="1"/>
        <end position="17"/>
    </location>
</feature>
<evidence type="ECO:0000313" key="4">
    <source>
        <dbReference type="EMBL" id="KAK0666953.1"/>
    </source>
</evidence>
<keyword evidence="4" id="KW-0418">Kinase</keyword>
<reference evidence="4" key="1">
    <citation type="submission" date="2023-06" db="EMBL/GenBank/DDBJ databases">
        <title>Genome-scale phylogeny and comparative genomics of the fungal order Sordariales.</title>
        <authorList>
            <consortium name="Lawrence Berkeley National Laboratory"/>
            <person name="Hensen N."/>
            <person name="Bonometti L."/>
            <person name="Westerberg I."/>
            <person name="Brannstrom I.O."/>
            <person name="Guillou S."/>
            <person name="Cros-Aarteil S."/>
            <person name="Calhoun S."/>
            <person name="Haridas S."/>
            <person name="Kuo A."/>
            <person name="Mondo S."/>
            <person name="Pangilinan J."/>
            <person name="Riley R."/>
            <person name="Labutti K."/>
            <person name="Andreopoulos B."/>
            <person name="Lipzen A."/>
            <person name="Chen C."/>
            <person name="Yanf M."/>
            <person name="Daum C."/>
            <person name="Ng V."/>
            <person name="Clum A."/>
            <person name="Steindorff A."/>
            <person name="Ohm R."/>
            <person name="Martin F."/>
            <person name="Silar P."/>
            <person name="Natvig D."/>
            <person name="Lalanne C."/>
            <person name="Gautier V."/>
            <person name="Ament-Velasquez S.L."/>
            <person name="Kruys A."/>
            <person name="Hutchinson M.I."/>
            <person name="Powell A.J."/>
            <person name="Barry K."/>
            <person name="Miller A.N."/>
            <person name="Grigoriev I.V."/>
            <person name="Debuchy R."/>
            <person name="Gladieux P."/>
            <person name="Thoren M.H."/>
            <person name="Johannesson H."/>
        </authorList>
    </citation>
    <scope>NUCLEOTIDE SEQUENCE</scope>
    <source>
        <strain evidence="4">CBS 307.81</strain>
    </source>
</reference>
<name>A0AA40D8I5_9PEZI</name>
<evidence type="ECO:0000256" key="3">
    <source>
        <dbReference type="SAM" id="SignalP"/>
    </source>
</evidence>
<proteinExistence type="predicted"/>
<dbReference type="Pfam" id="PF03881">
    <property type="entry name" value="Fructosamin_kin"/>
    <property type="match status" value="1"/>
</dbReference>
<dbReference type="Proteomes" id="UP001174997">
    <property type="component" value="Unassembled WGS sequence"/>
</dbReference>
<evidence type="ECO:0000313" key="5">
    <source>
        <dbReference type="Proteomes" id="UP001174997"/>
    </source>
</evidence>
<dbReference type="GO" id="GO:0016301">
    <property type="term" value="F:kinase activity"/>
    <property type="evidence" value="ECO:0007669"/>
    <property type="project" value="UniProtKB-KW"/>
</dbReference>